<protein>
    <submittedName>
        <fullName evidence="1">Uncharacterized protein</fullName>
    </submittedName>
</protein>
<gene>
    <name evidence="1" type="ORF">EVA_05135</name>
</gene>
<organism evidence="1">
    <name type="scientific">gut metagenome</name>
    <dbReference type="NCBI Taxonomy" id="749906"/>
    <lineage>
        <taxon>unclassified sequences</taxon>
        <taxon>metagenomes</taxon>
        <taxon>organismal metagenomes</taxon>
    </lineage>
</organism>
<dbReference type="AlphaFoldDB" id="J9D2B8"/>
<accession>J9D2B8</accession>
<reference evidence="1" key="1">
    <citation type="journal article" date="2012" name="PLoS ONE">
        <title>Gene sets for utilization of primary and secondary nutrition supplies in the distal gut of endangered iberian lynx.</title>
        <authorList>
            <person name="Alcaide M."/>
            <person name="Messina E."/>
            <person name="Richter M."/>
            <person name="Bargiela R."/>
            <person name="Peplies J."/>
            <person name="Huws S.A."/>
            <person name="Newbold C.J."/>
            <person name="Golyshin P.N."/>
            <person name="Simon M.A."/>
            <person name="Lopez G."/>
            <person name="Yakimov M.M."/>
            <person name="Ferrer M."/>
        </authorList>
    </citation>
    <scope>NUCLEOTIDE SEQUENCE</scope>
</reference>
<evidence type="ECO:0000313" key="1">
    <source>
        <dbReference type="EMBL" id="EJX06756.1"/>
    </source>
</evidence>
<dbReference type="EMBL" id="AMCI01001069">
    <property type="protein sequence ID" value="EJX06756.1"/>
    <property type="molecule type" value="Genomic_DNA"/>
</dbReference>
<comment type="caution">
    <text evidence="1">The sequence shown here is derived from an EMBL/GenBank/DDBJ whole genome shotgun (WGS) entry which is preliminary data.</text>
</comment>
<sequence length="62" mass="7180">MFPFASYLLPRGHLHPHCRQSKLPCNYLFRCVPQTSYRLGGKAKSFRVSIRFLFVPCPVPGR</sequence>
<name>J9D2B8_9ZZZZ</name>
<proteinExistence type="predicted"/>